<gene>
    <name evidence="1" type="ORF">E2C01_100332</name>
</gene>
<accession>A0A5B7KD32</accession>
<reference evidence="1 2" key="1">
    <citation type="submission" date="2019-05" db="EMBL/GenBank/DDBJ databases">
        <title>Another draft genome of Portunus trituberculatus and its Hox gene families provides insights of decapod evolution.</title>
        <authorList>
            <person name="Jeong J.-H."/>
            <person name="Song I."/>
            <person name="Kim S."/>
            <person name="Choi T."/>
            <person name="Kim D."/>
            <person name="Ryu S."/>
            <person name="Kim W."/>
        </authorList>
    </citation>
    <scope>NUCLEOTIDE SEQUENCE [LARGE SCALE GENOMIC DNA]</scope>
    <source>
        <tissue evidence="1">Muscle</tissue>
    </source>
</reference>
<comment type="caution">
    <text evidence="1">The sequence shown here is derived from an EMBL/GenBank/DDBJ whole genome shotgun (WGS) entry which is preliminary data.</text>
</comment>
<keyword evidence="2" id="KW-1185">Reference proteome</keyword>
<organism evidence="1 2">
    <name type="scientific">Portunus trituberculatus</name>
    <name type="common">Swimming crab</name>
    <name type="synonym">Neptunus trituberculatus</name>
    <dbReference type="NCBI Taxonomy" id="210409"/>
    <lineage>
        <taxon>Eukaryota</taxon>
        <taxon>Metazoa</taxon>
        <taxon>Ecdysozoa</taxon>
        <taxon>Arthropoda</taxon>
        <taxon>Crustacea</taxon>
        <taxon>Multicrustacea</taxon>
        <taxon>Malacostraca</taxon>
        <taxon>Eumalacostraca</taxon>
        <taxon>Eucarida</taxon>
        <taxon>Decapoda</taxon>
        <taxon>Pleocyemata</taxon>
        <taxon>Brachyura</taxon>
        <taxon>Eubrachyura</taxon>
        <taxon>Portunoidea</taxon>
        <taxon>Portunidae</taxon>
        <taxon>Portuninae</taxon>
        <taxon>Portunus</taxon>
    </lineage>
</organism>
<name>A0A5B7KD32_PORTR</name>
<sequence>MKSRAPPQVIVMVTGRRLLIINLKKNEWTTNTTPSTTTTTTTATVGLKDHHQFSKSFSHTVMFPFNSTAVSVNPLQILFCSEKGKRFERTERTFTGFVLGWEKYFALPPANIIFMLRLQSI</sequence>
<dbReference type="AlphaFoldDB" id="A0A5B7KD32"/>
<dbReference type="EMBL" id="VSRR010142038">
    <property type="protein sequence ID" value="MPD04634.1"/>
    <property type="molecule type" value="Genomic_DNA"/>
</dbReference>
<proteinExistence type="predicted"/>
<evidence type="ECO:0000313" key="1">
    <source>
        <dbReference type="EMBL" id="MPD04634.1"/>
    </source>
</evidence>
<protein>
    <submittedName>
        <fullName evidence="1">Uncharacterized protein</fullName>
    </submittedName>
</protein>
<dbReference type="Proteomes" id="UP000324222">
    <property type="component" value="Unassembled WGS sequence"/>
</dbReference>
<evidence type="ECO:0000313" key="2">
    <source>
        <dbReference type="Proteomes" id="UP000324222"/>
    </source>
</evidence>